<keyword evidence="3" id="KW-1185">Reference proteome</keyword>
<name>A0AAD1TT51_PELCU</name>
<reference evidence="2" key="1">
    <citation type="submission" date="2022-03" db="EMBL/GenBank/DDBJ databases">
        <authorList>
            <person name="Alioto T."/>
            <person name="Alioto T."/>
            <person name="Gomez Garrido J."/>
        </authorList>
    </citation>
    <scope>NUCLEOTIDE SEQUENCE</scope>
</reference>
<dbReference type="Proteomes" id="UP001295444">
    <property type="component" value="Unassembled WGS sequence"/>
</dbReference>
<feature type="region of interest" description="Disordered" evidence="1">
    <location>
        <begin position="1"/>
        <end position="71"/>
    </location>
</feature>
<proteinExistence type="predicted"/>
<dbReference type="EMBL" id="CAKOES020000484">
    <property type="protein sequence ID" value="CAH2330291.1"/>
    <property type="molecule type" value="Genomic_DNA"/>
</dbReference>
<organism evidence="2 3">
    <name type="scientific">Pelobates cultripes</name>
    <name type="common">Western spadefoot toad</name>
    <dbReference type="NCBI Taxonomy" id="61616"/>
    <lineage>
        <taxon>Eukaryota</taxon>
        <taxon>Metazoa</taxon>
        <taxon>Chordata</taxon>
        <taxon>Craniata</taxon>
        <taxon>Vertebrata</taxon>
        <taxon>Euteleostomi</taxon>
        <taxon>Amphibia</taxon>
        <taxon>Batrachia</taxon>
        <taxon>Anura</taxon>
        <taxon>Pelobatoidea</taxon>
        <taxon>Pelobatidae</taxon>
        <taxon>Pelobates</taxon>
    </lineage>
</organism>
<comment type="caution">
    <text evidence="2">The sequence shown here is derived from an EMBL/GenBank/DDBJ whole genome shotgun (WGS) entry which is preliminary data.</text>
</comment>
<sequence>MERKRSRSPRYTIERNNYNHYHRQSPTTNRVQFETKHRGYEGRRSQTSPIGKKTSRDKRETPIKSPMSTPHIESHTILTQKRDFLGDFLEKREETKTALKKSWRERGDQLRSPILRKRQRREEDREETNQI</sequence>
<evidence type="ECO:0000313" key="2">
    <source>
        <dbReference type="EMBL" id="CAH2330291.1"/>
    </source>
</evidence>
<feature type="compositionally biased region" description="Basic and acidic residues" evidence="1">
    <location>
        <begin position="33"/>
        <end position="44"/>
    </location>
</feature>
<evidence type="ECO:0000256" key="1">
    <source>
        <dbReference type="SAM" id="MobiDB-lite"/>
    </source>
</evidence>
<evidence type="ECO:0000313" key="3">
    <source>
        <dbReference type="Proteomes" id="UP001295444"/>
    </source>
</evidence>
<feature type="compositionally biased region" description="Basic and acidic residues" evidence="1">
    <location>
        <begin position="95"/>
        <end position="109"/>
    </location>
</feature>
<dbReference type="AlphaFoldDB" id="A0AAD1TT51"/>
<gene>
    <name evidence="2" type="ORF">PECUL_23A007047</name>
</gene>
<feature type="region of interest" description="Disordered" evidence="1">
    <location>
        <begin position="95"/>
        <end position="131"/>
    </location>
</feature>
<accession>A0AAD1TT51</accession>
<protein>
    <submittedName>
        <fullName evidence="2">Uncharacterized protein</fullName>
    </submittedName>
</protein>
<feature type="compositionally biased region" description="Polar residues" evidence="1">
    <location>
        <begin position="14"/>
        <end position="32"/>
    </location>
</feature>